<sequence length="160" mass="17659">MDQMAHVFTAKRKSKHQPLVMFSRLDLASTASRVVFRMKYPVDTFSHEDNVSTDIGRSLAFAQIRCTIATSPLYYLQPKPKVKQQLPPKKANMADKAGRTESKQDARCVLDGSLGKTVTAKGMEIRGGNTKPMTNNPNSFSTDITGEGSNSKPEILPRVT</sequence>
<keyword evidence="3" id="KW-1185">Reference proteome</keyword>
<accession>A0AAV4D6N1</accession>
<dbReference type="Proteomes" id="UP000735302">
    <property type="component" value="Unassembled WGS sequence"/>
</dbReference>
<organism evidence="2 3">
    <name type="scientific">Plakobranchus ocellatus</name>
    <dbReference type="NCBI Taxonomy" id="259542"/>
    <lineage>
        <taxon>Eukaryota</taxon>
        <taxon>Metazoa</taxon>
        <taxon>Spiralia</taxon>
        <taxon>Lophotrochozoa</taxon>
        <taxon>Mollusca</taxon>
        <taxon>Gastropoda</taxon>
        <taxon>Heterobranchia</taxon>
        <taxon>Euthyneura</taxon>
        <taxon>Panpulmonata</taxon>
        <taxon>Sacoglossa</taxon>
        <taxon>Placobranchoidea</taxon>
        <taxon>Plakobranchidae</taxon>
        <taxon>Plakobranchus</taxon>
    </lineage>
</organism>
<feature type="region of interest" description="Disordered" evidence="1">
    <location>
        <begin position="80"/>
        <end position="160"/>
    </location>
</feature>
<name>A0AAV4D6N1_9GAST</name>
<evidence type="ECO:0000256" key="1">
    <source>
        <dbReference type="SAM" id="MobiDB-lite"/>
    </source>
</evidence>
<dbReference type="EMBL" id="BLXT01007504">
    <property type="protein sequence ID" value="GFO39601.1"/>
    <property type="molecule type" value="Genomic_DNA"/>
</dbReference>
<evidence type="ECO:0000313" key="3">
    <source>
        <dbReference type="Proteomes" id="UP000735302"/>
    </source>
</evidence>
<protein>
    <submittedName>
        <fullName evidence="2">Uncharacterized protein</fullName>
    </submittedName>
</protein>
<dbReference type="AlphaFoldDB" id="A0AAV4D6N1"/>
<reference evidence="2 3" key="1">
    <citation type="journal article" date="2021" name="Elife">
        <title>Chloroplast acquisition without the gene transfer in kleptoplastic sea slugs, Plakobranchus ocellatus.</title>
        <authorList>
            <person name="Maeda T."/>
            <person name="Takahashi S."/>
            <person name="Yoshida T."/>
            <person name="Shimamura S."/>
            <person name="Takaki Y."/>
            <person name="Nagai Y."/>
            <person name="Toyoda A."/>
            <person name="Suzuki Y."/>
            <person name="Arimoto A."/>
            <person name="Ishii H."/>
            <person name="Satoh N."/>
            <person name="Nishiyama T."/>
            <person name="Hasebe M."/>
            <person name="Maruyama T."/>
            <person name="Minagawa J."/>
            <person name="Obokata J."/>
            <person name="Shigenobu S."/>
        </authorList>
    </citation>
    <scope>NUCLEOTIDE SEQUENCE [LARGE SCALE GENOMIC DNA]</scope>
</reference>
<feature type="compositionally biased region" description="Low complexity" evidence="1">
    <location>
        <begin position="80"/>
        <end position="90"/>
    </location>
</feature>
<gene>
    <name evidence="2" type="ORF">PoB_006610600</name>
</gene>
<comment type="caution">
    <text evidence="2">The sequence shown here is derived from an EMBL/GenBank/DDBJ whole genome shotgun (WGS) entry which is preliminary data.</text>
</comment>
<evidence type="ECO:0000313" key="2">
    <source>
        <dbReference type="EMBL" id="GFO39601.1"/>
    </source>
</evidence>
<proteinExistence type="predicted"/>
<feature type="compositionally biased region" description="Basic and acidic residues" evidence="1">
    <location>
        <begin position="92"/>
        <end position="108"/>
    </location>
</feature>
<feature type="compositionally biased region" description="Polar residues" evidence="1">
    <location>
        <begin position="131"/>
        <end position="152"/>
    </location>
</feature>